<dbReference type="GO" id="GO:0004386">
    <property type="term" value="F:helicase activity"/>
    <property type="evidence" value="ECO:0007669"/>
    <property type="project" value="UniProtKB-KW"/>
</dbReference>
<dbReference type="Proteomes" id="UP001157126">
    <property type="component" value="Unassembled WGS sequence"/>
</dbReference>
<organism evidence="10 11">
    <name type="scientific">Mobilicoccus caccae</name>
    <dbReference type="NCBI Taxonomy" id="1859295"/>
    <lineage>
        <taxon>Bacteria</taxon>
        <taxon>Bacillati</taxon>
        <taxon>Actinomycetota</taxon>
        <taxon>Actinomycetes</taxon>
        <taxon>Micrococcales</taxon>
        <taxon>Dermatophilaceae</taxon>
        <taxon>Mobilicoccus</taxon>
    </lineage>
</organism>
<feature type="domain" description="DNA2/NAM7 helicase helicase" evidence="8">
    <location>
        <begin position="182"/>
        <end position="527"/>
    </location>
</feature>
<dbReference type="Pfam" id="PF10881">
    <property type="entry name" value="DUF2726"/>
    <property type="match status" value="1"/>
</dbReference>
<evidence type="ECO:0000259" key="7">
    <source>
        <dbReference type="Pfam" id="PF10881"/>
    </source>
</evidence>
<dbReference type="InterPro" id="IPR027417">
    <property type="entry name" value="P-loop_NTPase"/>
</dbReference>
<feature type="domain" description="DNA2/NAM7 helicase-like C-terminal" evidence="9">
    <location>
        <begin position="550"/>
        <end position="751"/>
    </location>
</feature>
<reference evidence="11" key="1">
    <citation type="journal article" date="2019" name="Int. J. Syst. Evol. Microbiol.">
        <title>The Global Catalogue of Microorganisms (GCM) 10K type strain sequencing project: providing services to taxonomists for standard genome sequencing and annotation.</title>
        <authorList>
            <consortium name="The Broad Institute Genomics Platform"/>
            <consortium name="The Broad Institute Genome Sequencing Center for Infectious Disease"/>
            <person name="Wu L."/>
            <person name="Ma J."/>
        </authorList>
    </citation>
    <scope>NUCLEOTIDE SEQUENCE [LARGE SCALE GENOMIC DNA]</scope>
    <source>
        <strain evidence="11">NBRC 113072</strain>
    </source>
</reference>
<keyword evidence="11" id="KW-1185">Reference proteome</keyword>
<evidence type="ECO:0000256" key="1">
    <source>
        <dbReference type="ARBA" id="ARBA00007913"/>
    </source>
</evidence>
<evidence type="ECO:0000259" key="8">
    <source>
        <dbReference type="Pfam" id="PF13086"/>
    </source>
</evidence>
<keyword evidence="4 10" id="KW-0347">Helicase</keyword>
<evidence type="ECO:0000256" key="4">
    <source>
        <dbReference type="ARBA" id="ARBA00022806"/>
    </source>
</evidence>
<feature type="domain" description="DUF2726" evidence="7">
    <location>
        <begin position="837"/>
        <end position="935"/>
    </location>
</feature>
<dbReference type="InterPro" id="IPR050534">
    <property type="entry name" value="Coronavir_polyprotein_1ab"/>
</dbReference>
<dbReference type="Pfam" id="PF13086">
    <property type="entry name" value="AAA_11"/>
    <property type="match status" value="1"/>
</dbReference>
<evidence type="ECO:0000256" key="5">
    <source>
        <dbReference type="ARBA" id="ARBA00022840"/>
    </source>
</evidence>
<dbReference type="Gene3D" id="3.40.50.300">
    <property type="entry name" value="P-loop containing nucleotide triphosphate hydrolases"/>
    <property type="match status" value="2"/>
</dbReference>
<name>A0ABQ6IQV7_9MICO</name>
<keyword evidence="5" id="KW-0067">ATP-binding</keyword>
<dbReference type="EMBL" id="BSUO01000001">
    <property type="protein sequence ID" value="GMA40287.1"/>
    <property type="molecule type" value="Genomic_DNA"/>
</dbReference>
<evidence type="ECO:0000313" key="11">
    <source>
        <dbReference type="Proteomes" id="UP001157126"/>
    </source>
</evidence>
<comment type="caution">
    <text evidence="10">The sequence shown here is derived from an EMBL/GenBank/DDBJ whole genome shotgun (WGS) entry which is preliminary data.</text>
</comment>
<dbReference type="Pfam" id="PF13087">
    <property type="entry name" value="AAA_12"/>
    <property type="match status" value="1"/>
</dbReference>
<gene>
    <name evidence="10" type="ORF">GCM10025883_23320</name>
</gene>
<evidence type="ECO:0000259" key="9">
    <source>
        <dbReference type="Pfam" id="PF13087"/>
    </source>
</evidence>
<proteinExistence type="inferred from homology"/>
<dbReference type="InterPro" id="IPR024402">
    <property type="entry name" value="DUF2726"/>
</dbReference>
<evidence type="ECO:0000256" key="3">
    <source>
        <dbReference type="ARBA" id="ARBA00022801"/>
    </source>
</evidence>
<dbReference type="RefSeq" id="WP_284304020.1">
    <property type="nucleotide sequence ID" value="NZ_BSUO01000001.1"/>
</dbReference>
<protein>
    <submittedName>
        <fullName evidence="10">Helicase</fullName>
    </submittedName>
</protein>
<dbReference type="SUPFAM" id="SSF52540">
    <property type="entry name" value="P-loop containing nucleoside triphosphate hydrolases"/>
    <property type="match status" value="1"/>
</dbReference>
<accession>A0ABQ6IQV7</accession>
<evidence type="ECO:0000256" key="2">
    <source>
        <dbReference type="ARBA" id="ARBA00022741"/>
    </source>
</evidence>
<dbReference type="InterPro" id="IPR041679">
    <property type="entry name" value="DNA2/NAM7-like_C"/>
</dbReference>
<keyword evidence="3" id="KW-0378">Hydrolase</keyword>
<dbReference type="PANTHER" id="PTHR43788:SF8">
    <property type="entry name" value="DNA-BINDING PROTEIN SMUBP-2"/>
    <property type="match status" value="1"/>
</dbReference>
<sequence>MDAEHHLIRLPDPKTGRIRDRTEDLREYRWTGDTLRVTFHRSSKTYTYSRANVDVRTGDPEAVPAEERLAVRGQICPGATSMTRFGEHTRVTWRNDRGALKHDLLPSHDVQLLKTAAAPGEASAILDYWRALGRSLPAGDPTRRAVSALSFVHPESALATYLHGVSLDRLAEPTPALYPFSSNISQRDAVDMALAHQISVIEGPPGTGKTQTILNIVASAVAAGDMSVAVVSSTNAAVDNVREKLDALGVGYIAAALGNRDNQHAFVAGQAARIAAVEAAMSQAAPDDPATEQAMERLTARLRRAQQDDRDRARLESELAAYRVEHRHFLRHVEGRELPALDTLPLLRKASAKILDYLAETSVDATTPGLLTRVRRYLRYGRTGTIDTDDIDVVLRLQETYYRRRIEELDAGLRTVRARLERADLPSLVAEHTGASTTWLQHALRDRYSRGSHTTYADRAWRAAPGFLVDYPVVLSTCHSLASNLPSDHLVDLLIIDEASQVNLLIAAVAMACAKRVVIVGDTRQLPHIAGRVPDGVEPPHPAYDHQRHSLLSSLHALYGEELPSTRLIEHYRCAPEIIGFCNRSFYDGELISFTRSEPGTTSMHVWTTADGNHMRALSGGRGISNEREIDVIRREVIPDMGLVGRQVGYITPYRLQADKMASTVAGDAATTSDVEADLVEVSVQPSVSGPRAQSDTVHRFQGRECDVVVMSSVVDDSWRGRYALRYADDARLINVAVSRAISTFVLVTHHRRHPKSRNLADLIDYIAYHAPDGVRESTVVSIFDLLYRDYSQRLAPFAARVRRESRYLSEDLARTLIEEVLHTADDHDRYRGLAVAPQYRLAHLFTETASFTAEQQRFIRTVASVDFLIYRSVGLRPVLAIEVDGWGFHENKPEQLTRDCIKDRIFEAAGLPAPLRLRTTGSEEEARIRAALDAALAHATPESPVLPEARTGPSRSARPGFAGPLHSSRRAHLT</sequence>
<comment type="similarity">
    <text evidence="1">Belongs to the DNA2/NAM7 helicase family.</text>
</comment>
<feature type="region of interest" description="Disordered" evidence="6">
    <location>
        <begin position="942"/>
        <end position="975"/>
    </location>
</feature>
<evidence type="ECO:0000256" key="6">
    <source>
        <dbReference type="SAM" id="MobiDB-lite"/>
    </source>
</evidence>
<dbReference type="InterPro" id="IPR041677">
    <property type="entry name" value="DNA2/NAM7_AAA_11"/>
</dbReference>
<dbReference type="PANTHER" id="PTHR43788">
    <property type="entry name" value="DNA2/NAM7 HELICASE FAMILY MEMBER"/>
    <property type="match status" value="1"/>
</dbReference>
<evidence type="ECO:0000313" key="10">
    <source>
        <dbReference type="EMBL" id="GMA40287.1"/>
    </source>
</evidence>
<keyword evidence="2" id="KW-0547">Nucleotide-binding</keyword>